<dbReference type="Proteomes" id="UP000277928">
    <property type="component" value="Unassembled WGS sequence"/>
</dbReference>
<proteinExistence type="predicted"/>
<evidence type="ECO:0000256" key="1">
    <source>
        <dbReference type="SAM" id="MobiDB-lite"/>
    </source>
</evidence>
<evidence type="ECO:0000313" key="2">
    <source>
        <dbReference type="EMBL" id="VDK79066.1"/>
    </source>
</evidence>
<feature type="region of interest" description="Disordered" evidence="1">
    <location>
        <begin position="72"/>
        <end position="97"/>
    </location>
</feature>
<name>A0A3P6SV35_LITSI</name>
<feature type="region of interest" description="Disordered" evidence="1">
    <location>
        <begin position="151"/>
        <end position="173"/>
    </location>
</feature>
<sequence length="580" mass="64175">MECDLDYVQPALRESDYAAVDPWEEDRKEAMKQLYSQKRLPDELEKEGNLGKSRVKFIPQESEIRRRERIRLATKEAGDDRTSLHEEPGNEEQATSTLNAQNSNVTIGQSLPSSPFAEIATHAAKSQWSPSQSPNKLGQVERSVPFTAAQRVSMTQPDDQVVSSGKQKVGSPAPAKLAWMPAGMTTWVSDETSSINVSGATPIIDMLNAITPESFVPQVNKIPTISSSTSARPIMPTTLTTEMPKREGKIPAEYQPNVVPIAKALVPAKAVEKTVGNTEFHNDDSQQFALPESNTIQRGLKTLKIHSTPANHNSGISLKKSEHLLGEYRQGVSSLDILPEYVIGSRYVPRLGLRTPAFTSKTFVVDQSRGKLQIKGDERSAAADKALDSLLKAMSSGDDIDQPRKKILSKANLKETEKAESLQKALRAIEETVGGNNKAEAYRKAMNLNLVPRGPSTSPIFPTTAPTVIDQSRIFLVAMNENTTSNWSEWTNWQRCFCGKQIRTRICHYETSFLVKGCRGKSYESRSCNERDHCSATTPLPTKISSISTTEESKFRRSPPHQPLSIATLQKSDDMKYFIA</sequence>
<feature type="compositionally biased region" description="Polar residues" evidence="1">
    <location>
        <begin position="151"/>
        <end position="166"/>
    </location>
</feature>
<dbReference type="InterPro" id="IPR000884">
    <property type="entry name" value="TSP1_rpt"/>
</dbReference>
<accession>A0A3P6SV35</accession>
<dbReference type="OrthoDB" id="5855801at2759"/>
<dbReference type="PROSITE" id="PS50092">
    <property type="entry name" value="TSP1"/>
    <property type="match status" value="1"/>
</dbReference>
<feature type="compositionally biased region" description="Basic and acidic residues" evidence="1">
    <location>
        <begin position="72"/>
        <end position="88"/>
    </location>
</feature>
<evidence type="ECO:0000313" key="3">
    <source>
        <dbReference type="Proteomes" id="UP000277928"/>
    </source>
</evidence>
<dbReference type="AlphaFoldDB" id="A0A3P6SV35"/>
<organism evidence="2 3">
    <name type="scientific">Litomosoides sigmodontis</name>
    <name type="common">Filarial nematode worm</name>
    <dbReference type="NCBI Taxonomy" id="42156"/>
    <lineage>
        <taxon>Eukaryota</taxon>
        <taxon>Metazoa</taxon>
        <taxon>Ecdysozoa</taxon>
        <taxon>Nematoda</taxon>
        <taxon>Chromadorea</taxon>
        <taxon>Rhabditida</taxon>
        <taxon>Spirurina</taxon>
        <taxon>Spiruromorpha</taxon>
        <taxon>Filarioidea</taxon>
        <taxon>Onchocercidae</taxon>
        <taxon>Litomosoides</taxon>
    </lineage>
</organism>
<protein>
    <submittedName>
        <fullName evidence="2">Uncharacterized protein</fullName>
    </submittedName>
</protein>
<dbReference type="OMA" id="WKEWNEC"/>
<dbReference type="EMBL" id="UYRX01000274">
    <property type="protein sequence ID" value="VDK79066.1"/>
    <property type="molecule type" value="Genomic_DNA"/>
</dbReference>
<gene>
    <name evidence="2" type="ORF">NLS_LOCUS4339</name>
</gene>
<keyword evidence="3" id="KW-1185">Reference proteome</keyword>
<reference evidence="2 3" key="1">
    <citation type="submission" date="2018-08" db="EMBL/GenBank/DDBJ databases">
        <authorList>
            <person name="Laetsch R D."/>
            <person name="Stevens L."/>
            <person name="Kumar S."/>
            <person name="Blaxter L. M."/>
        </authorList>
    </citation>
    <scope>NUCLEOTIDE SEQUENCE [LARGE SCALE GENOMIC DNA]</scope>
</reference>